<dbReference type="GO" id="GO:0016829">
    <property type="term" value="F:lyase activity"/>
    <property type="evidence" value="ECO:0007669"/>
    <property type="project" value="UniProtKB-KW"/>
</dbReference>
<sequence>MGLRLREICLDCPDPEASAEFWAAALGYRVTDRDEEGVELTGAPGVPTILLLRSDDVKSAKTPIHLDLSSVGTTRDEEVARLESLGARRVDIGQGDDVSWVVLADPAGLEFCVLSGVHPPEPEPFEL</sequence>
<organism evidence="2 3">
    <name type="scientific">Paraoerskovia sediminicola</name>
    <dbReference type="NCBI Taxonomy" id="1138587"/>
    <lineage>
        <taxon>Bacteria</taxon>
        <taxon>Bacillati</taxon>
        <taxon>Actinomycetota</taxon>
        <taxon>Actinomycetes</taxon>
        <taxon>Micrococcales</taxon>
        <taxon>Cellulomonadaceae</taxon>
        <taxon>Paraoerskovia</taxon>
    </lineage>
</organism>
<dbReference type="Pfam" id="PF18029">
    <property type="entry name" value="Glyoxalase_6"/>
    <property type="match status" value="1"/>
</dbReference>
<evidence type="ECO:0000313" key="2">
    <source>
        <dbReference type="EMBL" id="BDZ41478.1"/>
    </source>
</evidence>
<keyword evidence="2" id="KW-0456">Lyase</keyword>
<accession>A0ABM8G061</accession>
<protein>
    <submittedName>
        <fullName evidence="2">Lactoylglutathione lyase</fullName>
    </submittedName>
</protein>
<dbReference type="Proteomes" id="UP001321475">
    <property type="component" value="Chromosome"/>
</dbReference>
<evidence type="ECO:0000259" key="1">
    <source>
        <dbReference type="PROSITE" id="PS51819"/>
    </source>
</evidence>
<evidence type="ECO:0000313" key="3">
    <source>
        <dbReference type="Proteomes" id="UP001321475"/>
    </source>
</evidence>
<dbReference type="InterPro" id="IPR029068">
    <property type="entry name" value="Glyas_Bleomycin-R_OHBP_Dase"/>
</dbReference>
<reference evidence="3" key="1">
    <citation type="journal article" date="2019" name="Int. J. Syst. Evol. Microbiol.">
        <title>The Global Catalogue of Microorganisms (GCM) 10K type strain sequencing project: providing services to taxonomists for standard genome sequencing and annotation.</title>
        <authorList>
            <consortium name="The Broad Institute Genomics Platform"/>
            <consortium name="The Broad Institute Genome Sequencing Center for Infectious Disease"/>
            <person name="Wu L."/>
            <person name="Ma J."/>
        </authorList>
    </citation>
    <scope>NUCLEOTIDE SEQUENCE [LARGE SCALE GENOMIC DNA]</scope>
    <source>
        <strain evidence="3">NBRC 108565</strain>
    </source>
</reference>
<dbReference type="SUPFAM" id="SSF54593">
    <property type="entry name" value="Glyoxalase/Bleomycin resistance protein/Dihydroxybiphenyl dioxygenase"/>
    <property type="match status" value="1"/>
</dbReference>
<dbReference type="PANTHER" id="PTHR35908">
    <property type="entry name" value="HYPOTHETICAL FUSION PROTEIN"/>
    <property type="match status" value="1"/>
</dbReference>
<dbReference type="InterPro" id="IPR041581">
    <property type="entry name" value="Glyoxalase_6"/>
</dbReference>
<dbReference type="InterPro" id="IPR037523">
    <property type="entry name" value="VOC_core"/>
</dbReference>
<keyword evidence="3" id="KW-1185">Reference proteome</keyword>
<dbReference type="PROSITE" id="PS51819">
    <property type="entry name" value="VOC"/>
    <property type="match status" value="1"/>
</dbReference>
<dbReference type="CDD" id="cd06587">
    <property type="entry name" value="VOC"/>
    <property type="match status" value="1"/>
</dbReference>
<dbReference type="RefSeq" id="WP_286218622.1">
    <property type="nucleotide sequence ID" value="NZ_AP027729.1"/>
</dbReference>
<gene>
    <name evidence="2" type="ORF">GCM10025865_07770</name>
</gene>
<feature type="domain" description="VOC" evidence="1">
    <location>
        <begin position="4"/>
        <end position="116"/>
    </location>
</feature>
<dbReference type="Gene3D" id="3.10.180.10">
    <property type="entry name" value="2,3-Dihydroxybiphenyl 1,2-Dioxygenase, domain 1"/>
    <property type="match status" value="1"/>
</dbReference>
<proteinExistence type="predicted"/>
<name>A0ABM8G061_9CELL</name>
<dbReference type="PANTHER" id="PTHR35908:SF1">
    <property type="entry name" value="CONSERVED PROTEIN"/>
    <property type="match status" value="1"/>
</dbReference>
<dbReference type="EMBL" id="AP027729">
    <property type="protein sequence ID" value="BDZ41478.1"/>
    <property type="molecule type" value="Genomic_DNA"/>
</dbReference>